<dbReference type="InterPro" id="IPR009057">
    <property type="entry name" value="Homeodomain-like_sf"/>
</dbReference>
<dbReference type="SUPFAM" id="SSF46689">
    <property type="entry name" value="Homeodomain-like"/>
    <property type="match status" value="1"/>
</dbReference>
<evidence type="ECO:0000256" key="4">
    <source>
        <dbReference type="SAM" id="MobiDB-lite"/>
    </source>
</evidence>
<comment type="caution">
    <text evidence="6">The sequence shown here is derived from an EMBL/GenBank/DDBJ whole genome shotgun (WGS) entry which is preliminary data.</text>
</comment>
<feature type="region of interest" description="Disordered" evidence="4">
    <location>
        <begin position="287"/>
        <end position="309"/>
    </location>
</feature>
<protein>
    <submittedName>
        <fullName evidence="6">Transcriptional regulator</fullName>
    </submittedName>
</protein>
<dbReference type="InterPro" id="IPR018060">
    <property type="entry name" value="HTH_AraC"/>
</dbReference>
<keyword evidence="7" id="KW-1185">Reference proteome</keyword>
<dbReference type="GO" id="GO:0003700">
    <property type="term" value="F:DNA-binding transcription factor activity"/>
    <property type="evidence" value="ECO:0007669"/>
    <property type="project" value="InterPro"/>
</dbReference>
<dbReference type="PROSITE" id="PS01124">
    <property type="entry name" value="HTH_ARAC_FAMILY_2"/>
    <property type="match status" value="1"/>
</dbReference>
<keyword evidence="1" id="KW-0805">Transcription regulation</keyword>
<organism evidence="6 7">
    <name type="scientific">Streptomyces diastatochromogenes</name>
    <dbReference type="NCBI Taxonomy" id="42236"/>
    <lineage>
        <taxon>Bacteria</taxon>
        <taxon>Bacillati</taxon>
        <taxon>Actinomycetota</taxon>
        <taxon>Actinomycetes</taxon>
        <taxon>Kitasatosporales</taxon>
        <taxon>Streptomycetaceae</taxon>
        <taxon>Streptomyces</taxon>
    </lineage>
</organism>
<dbReference type="SMART" id="SM00342">
    <property type="entry name" value="HTH_ARAC"/>
    <property type="match status" value="1"/>
</dbReference>
<reference evidence="6 7" key="1">
    <citation type="submission" date="2016-07" db="EMBL/GenBank/DDBJ databases">
        <title>Draft genome of Streptomyces diastatochromogenes.</title>
        <authorList>
            <person name="Podduturi R."/>
            <person name="Lukassen M.B."/>
            <person name="Clausen N."/>
            <person name="Nielsen J.L."/>
            <person name="Jorgensen N.O."/>
        </authorList>
    </citation>
    <scope>NUCLEOTIDE SEQUENCE [LARGE SCALE GENOMIC DNA]</scope>
    <source>
        <strain evidence="6 7">DSM 40608</strain>
    </source>
</reference>
<evidence type="ECO:0000256" key="1">
    <source>
        <dbReference type="ARBA" id="ARBA00023015"/>
    </source>
</evidence>
<dbReference type="EMBL" id="MCGQ01000026">
    <property type="protein sequence ID" value="OXY91967.1"/>
    <property type="molecule type" value="Genomic_DNA"/>
</dbReference>
<evidence type="ECO:0000256" key="2">
    <source>
        <dbReference type="ARBA" id="ARBA00023125"/>
    </source>
</evidence>
<feature type="domain" description="HTH araC/xylS-type" evidence="5">
    <location>
        <begin position="192"/>
        <end position="290"/>
    </location>
</feature>
<gene>
    <name evidence="6" type="ORF">BEK98_28215</name>
</gene>
<dbReference type="AlphaFoldDB" id="A0A233S8G8"/>
<dbReference type="Proteomes" id="UP000215483">
    <property type="component" value="Unassembled WGS sequence"/>
</dbReference>
<name>A0A233S8G8_STRDA</name>
<keyword evidence="3" id="KW-0804">Transcription</keyword>
<dbReference type="Pfam" id="PF12833">
    <property type="entry name" value="HTH_18"/>
    <property type="match status" value="1"/>
</dbReference>
<sequence length="309" mass="34599">MVDFSSLPIPVVPYTPICRPGLGIAMSTLRDLRTRAPLSLLTAPHRLEFHQIMLVTKGHGRYSVDSTCIPCSAGTLLWTRPNQVIQSFPNDMEAEILMFTESFPLPMHAGLGLLDDVLRPWHWQLGDGELPLFQQVLTHLQEEFERPDRGVGEQVLKHLLAVVLLRVDEVCRVRHDDAHVGAPSGEAGELFVRFRQELEVAYRSTRLVEDYATRLNCSTRALSRACRAIAGTSAKDVIDARVALEARRLLVHTDLPIAAIARHLGFSEVTNFGKFFGRRVNMAPGAFRRDARSRSQPESLDSGGHFTFR</sequence>
<dbReference type="Pfam" id="PF02311">
    <property type="entry name" value="AraC_binding"/>
    <property type="match status" value="1"/>
</dbReference>
<proteinExistence type="predicted"/>
<dbReference type="GO" id="GO:0043565">
    <property type="term" value="F:sequence-specific DNA binding"/>
    <property type="evidence" value="ECO:0007669"/>
    <property type="project" value="InterPro"/>
</dbReference>
<evidence type="ECO:0000313" key="6">
    <source>
        <dbReference type="EMBL" id="OXY91967.1"/>
    </source>
</evidence>
<dbReference type="OrthoDB" id="9799345at2"/>
<evidence type="ECO:0000313" key="7">
    <source>
        <dbReference type="Proteomes" id="UP000215483"/>
    </source>
</evidence>
<dbReference type="SUPFAM" id="SSF51215">
    <property type="entry name" value="Regulatory protein AraC"/>
    <property type="match status" value="1"/>
</dbReference>
<dbReference type="InterPro" id="IPR037923">
    <property type="entry name" value="HTH-like"/>
</dbReference>
<keyword evidence="2" id="KW-0238">DNA-binding</keyword>
<evidence type="ECO:0000259" key="5">
    <source>
        <dbReference type="PROSITE" id="PS01124"/>
    </source>
</evidence>
<dbReference type="PANTHER" id="PTHR43280">
    <property type="entry name" value="ARAC-FAMILY TRANSCRIPTIONAL REGULATOR"/>
    <property type="match status" value="1"/>
</dbReference>
<dbReference type="InterPro" id="IPR003313">
    <property type="entry name" value="AraC-bd"/>
</dbReference>
<evidence type="ECO:0000256" key="3">
    <source>
        <dbReference type="ARBA" id="ARBA00023163"/>
    </source>
</evidence>
<accession>A0A233S8G8</accession>
<dbReference type="PANTHER" id="PTHR43280:SF32">
    <property type="entry name" value="TRANSCRIPTIONAL REGULATORY PROTEIN"/>
    <property type="match status" value="1"/>
</dbReference>
<dbReference type="Gene3D" id="1.10.10.60">
    <property type="entry name" value="Homeodomain-like"/>
    <property type="match status" value="1"/>
</dbReference>